<comment type="caution">
    <text evidence="4">The sequence shown here is derived from an EMBL/GenBank/DDBJ whole genome shotgun (WGS) entry which is preliminary data.</text>
</comment>
<dbReference type="AlphaFoldDB" id="A0A5D3DK17"/>
<dbReference type="EMBL" id="SSTD01004265">
    <property type="protein sequence ID" value="TYK23924.1"/>
    <property type="molecule type" value="Genomic_DNA"/>
</dbReference>
<evidence type="ECO:0000313" key="4">
    <source>
        <dbReference type="EMBL" id="TYK23924.1"/>
    </source>
</evidence>
<dbReference type="Proteomes" id="UP000321393">
    <property type="component" value="Unassembled WGS sequence"/>
</dbReference>
<dbReference type="Pfam" id="PF22936">
    <property type="entry name" value="Pol_BBD"/>
    <property type="match status" value="1"/>
</dbReference>
<evidence type="ECO:0000313" key="3">
    <source>
        <dbReference type="EMBL" id="KAA0043138.1"/>
    </source>
</evidence>
<dbReference type="InterPro" id="IPR054722">
    <property type="entry name" value="PolX-like_BBD"/>
</dbReference>
<dbReference type="Proteomes" id="UP000321947">
    <property type="component" value="Unassembled WGS sequence"/>
</dbReference>
<organism evidence="4 6">
    <name type="scientific">Cucumis melo var. makuwa</name>
    <name type="common">Oriental melon</name>
    <dbReference type="NCBI Taxonomy" id="1194695"/>
    <lineage>
        <taxon>Eukaryota</taxon>
        <taxon>Viridiplantae</taxon>
        <taxon>Streptophyta</taxon>
        <taxon>Embryophyta</taxon>
        <taxon>Tracheophyta</taxon>
        <taxon>Spermatophyta</taxon>
        <taxon>Magnoliopsida</taxon>
        <taxon>eudicotyledons</taxon>
        <taxon>Gunneridae</taxon>
        <taxon>Pentapetalae</taxon>
        <taxon>rosids</taxon>
        <taxon>fabids</taxon>
        <taxon>Cucurbitales</taxon>
        <taxon>Cucurbitaceae</taxon>
        <taxon>Benincaseae</taxon>
        <taxon>Cucumis</taxon>
    </lineage>
</organism>
<evidence type="ECO:0000313" key="5">
    <source>
        <dbReference type="Proteomes" id="UP000321393"/>
    </source>
</evidence>
<evidence type="ECO:0000313" key="6">
    <source>
        <dbReference type="Proteomes" id="UP000321947"/>
    </source>
</evidence>
<dbReference type="EMBL" id="SSTE01015340">
    <property type="protein sequence ID" value="KAA0043138.1"/>
    <property type="molecule type" value="Genomic_DNA"/>
</dbReference>
<evidence type="ECO:0000259" key="2">
    <source>
        <dbReference type="Pfam" id="PF22936"/>
    </source>
</evidence>
<proteinExistence type="predicted"/>
<evidence type="ECO:0000256" key="1">
    <source>
        <dbReference type="SAM" id="Coils"/>
    </source>
</evidence>
<name>A0A5D3DK17_CUCMM</name>
<dbReference type="OrthoDB" id="1107037at2759"/>
<reference evidence="5 6" key="1">
    <citation type="submission" date="2019-08" db="EMBL/GenBank/DDBJ databases">
        <title>Draft genome sequences of two oriental melons (Cucumis melo L. var makuwa).</title>
        <authorList>
            <person name="Kwon S.-Y."/>
        </authorList>
    </citation>
    <scope>NUCLEOTIDE SEQUENCE [LARGE SCALE GENOMIC DNA]</scope>
    <source>
        <strain evidence="6">cv. Chang Bougi</strain>
        <strain evidence="5">cv. SW 3</strain>
        <tissue evidence="4">Leaf</tissue>
    </source>
</reference>
<accession>A0A5D3DK17</accession>
<keyword evidence="1" id="KW-0175">Coiled coil</keyword>
<protein>
    <submittedName>
        <fullName evidence="4">Gag-pol polyprotein</fullName>
    </submittedName>
</protein>
<feature type="coiled-coil region" evidence="1">
    <location>
        <begin position="137"/>
        <end position="192"/>
    </location>
</feature>
<feature type="domain" description="Retrovirus-related Pol polyprotein from transposon TNT 1-94-like beta-barrel" evidence="2">
    <location>
        <begin position="260"/>
        <end position="327"/>
    </location>
</feature>
<gene>
    <name evidence="4" type="ORF">E5676_scaffold592G00240</name>
    <name evidence="3" type="ORF">E6C27_scaffold332G00250</name>
</gene>
<sequence>MGSQRNYREGPSMIQLRTLDISSSRLYRKKDLEREKGNDLSKSEKNDKGIRCNECEGFGHIQSECATFLKHKKKSLVATFSDEEDYSESDDEEVGMTLVSISTMNDEEAATVDCQAPDQLEPTINKCLTDGSFERKLKEDQEIILQQQEQIQCLVEENKSFLSSIVTLKDELKETKNQLEELSKSVKMLTNGTKKLDDLLGQGRSVDDKRGLGFAGKKGAIVGTMVFIREGASQDSSTDNKKGRTTEAFTSVNHPNSAYWYFDSGCSRHMTENGAFFSELSECKAGSMVFGDGGKSKIIRKGTIDHPGLPFLLDVRLVQGLSANLINQSIV</sequence>